<dbReference type="PANTHER" id="PTHR22779">
    <property type="entry name" value="SD17342P"/>
    <property type="match status" value="1"/>
</dbReference>
<evidence type="ECO:0008006" key="9">
    <source>
        <dbReference type="Google" id="ProtNLM"/>
    </source>
</evidence>
<keyword evidence="5 6" id="KW-0472">Membrane</keyword>
<keyword evidence="8" id="KW-1185">Reference proteome</keyword>
<dbReference type="Proteomes" id="UP000224634">
    <property type="component" value="Unassembled WGS sequence"/>
</dbReference>
<keyword evidence="3 6" id="KW-0812">Transmembrane</keyword>
<dbReference type="EMBL" id="PDNA01000021">
    <property type="protein sequence ID" value="PGH23658.1"/>
    <property type="molecule type" value="Genomic_DNA"/>
</dbReference>
<dbReference type="PANTHER" id="PTHR22779:SF6">
    <property type="entry name" value="SD17342P"/>
    <property type="match status" value="1"/>
</dbReference>
<evidence type="ECO:0000313" key="8">
    <source>
        <dbReference type="Proteomes" id="UP000224634"/>
    </source>
</evidence>
<comment type="similarity">
    <text evidence="2">Belongs to the TMEM170 family.</text>
</comment>
<evidence type="ECO:0000256" key="6">
    <source>
        <dbReference type="SAM" id="Phobius"/>
    </source>
</evidence>
<dbReference type="GO" id="GO:0016020">
    <property type="term" value="C:membrane"/>
    <property type="evidence" value="ECO:0007669"/>
    <property type="project" value="UniProtKB-SubCell"/>
</dbReference>
<gene>
    <name evidence="7" type="ORF">AJ80_02264</name>
</gene>
<comment type="caution">
    <text evidence="7">The sequence shown here is derived from an EMBL/GenBank/DDBJ whole genome shotgun (WGS) entry which is preliminary data.</text>
</comment>
<evidence type="ECO:0000256" key="4">
    <source>
        <dbReference type="ARBA" id="ARBA00022989"/>
    </source>
</evidence>
<evidence type="ECO:0000256" key="5">
    <source>
        <dbReference type="ARBA" id="ARBA00023136"/>
    </source>
</evidence>
<dbReference type="AlphaFoldDB" id="A0A2B7YRZ7"/>
<evidence type="ECO:0000256" key="1">
    <source>
        <dbReference type="ARBA" id="ARBA00004141"/>
    </source>
</evidence>
<dbReference type="InterPro" id="IPR019334">
    <property type="entry name" value="TMEM170A/B/YPR153W-like"/>
</dbReference>
<accession>A0A2B7YRZ7</accession>
<evidence type="ECO:0000256" key="3">
    <source>
        <dbReference type="ARBA" id="ARBA00022692"/>
    </source>
</evidence>
<name>A0A2B7YRZ7_POLH7</name>
<reference evidence="7 8" key="1">
    <citation type="submission" date="2017-10" db="EMBL/GenBank/DDBJ databases">
        <title>Comparative genomics in systemic dimorphic fungi from Ajellomycetaceae.</title>
        <authorList>
            <person name="Munoz J.F."/>
            <person name="Mcewen J.G."/>
            <person name="Clay O.K."/>
            <person name="Cuomo C.A."/>
        </authorList>
    </citation>
    <scope>NUCLEOTIDE SEQUENCE [LARGE SCALE GENOMIC DNA]</scope>
    <source>
        <strain evidence="7 8">UAMH7299</strain>
    </source>
</reference>
<sequence length="140" mass="15660">MATQVIPLDYKTPPFPSLYSPFRPLRGQAQYLFYTGDVLRFTLYWTLLFYAGAHLTAALCAVVLQWRSNWRKILWAAPLLYTVVAALQALLAGSVVGLVDRLGLVFEAGSFKMSTWIPFIWAVINTLVLILSSFTIQGGL</sequence>
<feature type="transmembrane region" description="Helical" evidence="6">
    <location>
        <begin position="43"/>
        <end position="66"/>
    </location>
</feature>
<feature type="transmembrane region" description="Helical" evidence="6">
    <location>
        <begin position="73"/>
        <end position="96"/>
    </location>
</feature>
<comment type="subcellular location">
    <subcellularLocation>
        <location evidence="1">Membrane</location>
        <topology evidence="1">Multi-pass membrane protein</topology>
    </subcellularLocation>
</comment>
<feature type="transmembrane region" description="Helical" evidence="6">
    <location>
        <begin position="116"/>
        <end position="136"/>
    </location>
</feature>
<protein>
    <recommendedName>
        <fullName evidence="9">Integral membrane protein</fullName>
    </recommendedName>
</protein>
<evidence type="ECO:0000313" key="7">
    <source>
        <dbReference type="EMBL" id="PGH23658.1"/>
    </source>
</evidence>
<proteinExistence type="inferred from homology"/>
<dbReference type="Pfam" id="PF10190">
    <property type="entry name" value="Tmemb_170"/>
    <property type="match status" value="1"/>
</dbReference>
<evidence type="ECO:0000256" key="2">
    <source>
        <dbReference type="ARBA" id="ARBA00006325"/>
    </source>
</evidence>
<dbReference type="STRING" id="1447883.A0A2B7YRZ7"/>
<dbReference type="OrthoDB" id="2131401at2759"/>
<keyword evidence="4 6" id="KW-1133">Transmembrane helix</keyword>
<organism evidence="7 8">
    <name type="scientific">Polytolypa hystricis (strain UAMH7299)</name>
    <dbReference type="NCBI Taxonomy" id="1447883"/>
    <lineage>
        <taxon>Eukaryota</taxon>
        <taxon>Fungi</taxon>
        <taxon>Dikarya</taxon>
        <taxon>Ascomycota</taxon>
        <taxon>Pezizomycotina</taxon>
        <taxon>Eurotiomycetes</taxon>
        <taxon>Eurotiomycetidae</taxon>
        <taxon>Onygenales</taxon>
        <taxon>Onygenales incertae sedis</taxon>
        <taxon>Polytolypa</taxon>
    </lineage>
</organism>